<name>A0A2P2NG18_RHIMU</name>
<dbReference type="AlphaFoldDB" id="A0A2P2NG18"/>
<reference evidence="1" key="1">
    <citation type="submission" date="2018-02" db="EMBL/GenBank/DDBJ databases">
        <title>Rhizophora mucronata_Transcriptome.</title>
        <authorList>
            <person name="Meera S.P."/>
            <person name="Sreeshan A."/>
            <person name="Augustine A."/>
        </authorList>
    </citation>
    <scope>NUCLEOTIDE SEQUENCE</scope>
    <source>
        <tissue evidence="1">Leaf</tissue>
    </source>
</reference>
<protein>
    <submittedName>
        <fullName evidence="1">Uncharacterized protein</fullName>
    </submittedName>
</protein>
<sequence length="48" mass="5345">MDELGNTIIFVLLQTNNCPLRSLSNHLASHANDVQHLKTNSFLSLQPV</sequence>
<proteinExistence type="predicted"/>
<dbReference type="EMBL" id="GGEC01060876">
    <property type="protein sequence ID" value="MBX41360.1"/>
    <property type="molecule type" value="Transcribed_RNA"/>
</dbReference>
<organism evidence="1">
    <name type="scientific">Rhizophora mucronata</name>
    <name type="common">Asiatic mangrove</name>
    <dbReference type="NCBI Taxonomy" id="61149"/>
    <lineage>
        <taxon>Eukaryota</taxon>
        <taxon>Viridiplantae</taxon>
        <taxon>Streptophyta</taxon>
        <taxon>Embryophyta</taxon>
        <taxon>Tracheophyta</taxon>
        <taxon>Spermatophyta</taxon>
        <taxon>Magnoliopsida</taxon>
        <taxon>eudicotyledons</taxon>
        <taxon>Gunneridae</taxon>
        <taxon>Pentapetalae</taxon>
        <taxon>rosids</taxon>
        <taxon>fabids</taxon>
        <taxon>Malpighiales</taxon>
        <taxon>Rhizophoraceae</taxon>
        <taxon>Rhizophora</taxon>
    </lineage>
</organism>
<evidence type="ECO:0000313" key="1">
    <source>
        <dbReference type="EMBL" id="MBX41360.1"/>
    </source>
</evidence>
<accession>A0A2P2NG18</accession>